<feature type="transmembrane region" description="Helical" evidence="1">
    <location>
        <begin position="530"/>
        <end position="548"/>
    </location>
</feature>
<evidence type="ECO:0000256" key="1">
    <source>
        <dbReference type="SAM" id="Phobius"/>
    </source>
</evidence>
<accession>A0A917BPZ2</accession>
<evidence type="ECO:0000313" key="2">
    <source>
        <dbReference type="EMBL" id="GGF54390.1"/>
    </source>
</evidence>
<feature type="transmembrane region" description="Helical" evidence="1">
    <location>
        <begin position="378"/>
        <end position="399"/>
    </location>
</feature>
<keyword evidence="3" id="KW-1185">Reference proteome</keyword>
<keyword evidence="1" id="KW-1133">Transmembrane helix</keyword>
<feature type="transmembrane region" description="Helical" evidence="1">
    <location>
        <begin position="405"/>
        <end position="425"/>
    </location>
</feature>
<dbReference type="EMBL" id="BMEM01000003">
    <property type="protein sequence ID" value="GGF54390.1"/>
    <property type="molecule type" value="Genomic_DNA"/>
</dbReference>
<protein>
    <submittedName>
        <fullName evidence="2">Uncharacterized protein</fullName>
    </submittedName>
</protein>
<reference evidence="2" key="2">
    <citation type="submission" date="2020-09" db="EMBL/GenBank/DDBJ databases">
        <authorList>
            <person name="Sun Q."/>
            <person name="Zhou Y."/>
        </authorList>
    </citation>
    <scope>NUCLEOTIDE SEQUENCE</scope>
    <source>
        <strain evidence="2">CGMCC 1.12160</strain>
    </source>
</reference>
<gene>
    <name evidence="2" type="ORF">GCM10011366_22820</name>
</gene>
<feature type="transmembrane region" description="Helical" evidence="1">
    <location>
        <begin position="479"/>
        <end position="497"/>
    </location>
</feature>
<feature type="transmembrane region" description="Helical" evidence="1">
    <location>
        <begin position="555"/>
        <end position="575"/>
    </location>
</feature>
<keyword evidence="1" id="KW-0472">Membrane</keyword>
<comment type="caution">
    <text evidence="2">The sequence shown here is derived from an EMBL/GenBank/DDBJ whole genome shotgun (WGS) entry which is preliminary data.</text>
</comment>
<feature type="transmembrane region" description="Helical" evidence="1">
    <location>
        <begin position="437"/>
        <end position="459"/>
    </location>
</feature>
<keyword evidence="1" id="KW-0812">Transmembrane</keyword>
<feature type="transmembrane region" description="Helical" evidence="1">
    <location>
        <begin position="669"/>
        <end position="690"/>
    </location>
</feature>
<evidence type="ECO:0000313" key="3">
    <source>
        <dbReference type="Proteomes" id="UP000605670"/>
    </source>
</evidence>
<proteinExistence type="predicted"/>
<sequence>MVLAAWVAAVLLAPGGRVPAPEGDRPALAPVGDAPVVLVGIPGLTWDLVGERTPTLSALAEDGAVAALVVRGAHEVTCPADAWLTLGAGQRAGTAVSGCGDAEGAEGAEGVGAAAGTGPVLDDVVVDGRVAPDAWGRWRAAADRRALGPQLGSLARLVEGAGGCVAAYGPGAVLGAAGTDGAASVARPDGLVGLAALDGPCDVHLVSGPALQDDASSDLADADAALGRLMLGLPAGSRLVVAGLGHTAGRAETTVLVEAVVGADGAAVRDGGGGLLGSASTRQVGLVQLTDLTTALVEAAGASPDDALAGGPVVEVADGGGTGATAGATDVVTSARDLSAAVSGAKRLAPWVLGALAALLLPLLGAAVLLRRPRLVRAVALTAMSVPVATWLAGLLPWWRSSSPGPALVVATLGAALVVAAYAGLGPWRRDPLGPPAAVAAVTMAVVGADVIGSARLGLVSVLGLQPVTAGRFFGQGNVGFGLVLGALLVVCAVLLSRLPRLQAMAGVLVLGVATLVLDAAPQWGADFGGVPGTVLAVGLLTLAALRVRWRPSTVALLVGVGGLVAAAVMVADWARGPRRTHLGDFVQSVLDGEAGGIVVRKLSQGVGILVTYPLSWLAVLALVGMAAVVLTRRPGWTGPLWREAGVRPALLAGLVAMVLTWVLNDSGIAAVALTLAMLIGLGVFVLAAAPEDRGRSGAPRPSQSRPPAG</sequence>
<feature type="transmembrane region" description="Helical" evidence="1">
    <location>
        <begin position="645"/>
        <end position="663"/>
    </location>
</feature>
<reference evidence="2" key="1">
    <citation type="journal article" date="2014" name="Int. J. Syst. Evol. Microbiol.">
        <title>Complete genome sequence of Corynebacterium casei LMG S-19264T (=DSM 44701T), isolated from a smear-ripened cheese.</title>
        <authorList>
            <consortium name="US DOE Joint Genome Institute (JGI-PGF)"/>
            <person name="Walter F."/>
            <person name="Albersmeier A."/>
            <person name="Kalinowski J."/>
            <person name="Ruckert C."/>
        </authorList>
    </citation>
    <scope>NUCLEOTIDE SEQUENCE</scope>
    <source>
        <strain evidence="2">CGMCC 1.12160</strain>
    </source>
</reference>
<dbReference type="Proteomes" id="UP000605670">
    <property type="component" value="Unassembled WGS sequence"/>
</dbReference>
<name>A0A917BPZ2_9MICO</name>
<feature type="transmembrane region" description="Helical" evidence="1">
    <location>
        <begin position="348"/>
        <end position="371"/>
    </location>
</feature>
<feature type="transmembrane region" description="Helical" evidence="1">
    <location>
        <begin position="504"/>
        <end position="524"/>
    </location>
</feature>
<feature type="transmembrane region" description="Helical" evidence="1">
    <location>
        <begin position="615"/>
        <end position="633"/>
    </location>
</feature>
<organism evidence="2 3">
    <name type="scientific">Ornithinimicrobium tianjinense</name>
    <dbReference type="NCBI Taxonomy" id="1195761"/>
    <lineage>
        <taxon>Bacteria</taxon>
        <taxon>Bacillati</taxon>
        <taxon>Actinomycetota</taxon>
        <taxon>Actinomycetes</taxon>
        <taxon>Micrococcales</taxon>
        <taxon>Ornithinimicrobiaceae</taxon>
        <taxon>Ornithinimicrobium</taxon>
    </lineage>
</organism>
<dbReference type="AlphaFoldDB" id="A0A917BPZ2"/>